<protein>
    <recommendedName>
        <fullName evidence="3">Nitrogen fixation protein</fullName>
    </recommendedName>
</protein>
<organism evidence="1 2">
    <name type="scientific">Neoroseomonas soli</name>
    <dbReference type="NCBI Taxonomy" id="1081025"/>
    <lineage>
        <taxon>Bacteria</taxon>
        <taxon>Pseudomonadati</taxon>
        <taxon>Pseudomonadota</taxon>
        <taxon>Alphaproteobacteria</taxon>
        <taxon>Acetobacterales</taxon>
        <taxon>Acetobacteraceae</taxon>
        <taxon>Neoroseomonas</taxon>
    </lineage>
</organism>
<dbReference type="AlphaFoldDB" id="A0A9X9WX58"/>
<dbReference type="Proteomes" id="UP001138751">
    <property type="component" value="Unassembled WGS sequence"/>
</dbReference>
<accession>A0A9X9WX58</accession>
<evidence type="ECO:0000313" key="2">
    <source>
        <dbReference type="Proteomes" id="UP001138751"/>
    </source>
</evidence>
<sequence>MTRLCPSAPAEDGAMVIGIVGPDGRVAHLATPLRADGGFVERLRQEGASPETRFRFSGTCQEGRCAQWTGSACGIIERVLARLDPAQAAEALPRCGIRRDCRWHSQRGAAACHACPLVVTDQRG</sequence>
<proteinExistence type="predicted"/>
<dbReference type="EMBL" id="JAAEDM010000025">
    <property type="protein sequence ID" value="MBR0671737.1"/>
    <property type="molecule type" value="Genomic_DNA"/>
</dbReference>
<evidence type="ECO:0000313" key="1">
    <source>
        <dbReference type="EMBL" id="MBR0671737.1"/>
    </source>
</evidence>
<name>A0A9X9WX58_9PROT</name>
<dbReference type="RefSeq" id="WP_211862113.1">
    <property type="nucleotide sequence ID" value="NZ_JAAEDM010000025.1"/>
</dbReference>
<comment type="caution">
    <text evidence="1">The sequence shown here is derived from an EMBL/GenBank/DDBJ whole genome shotgun (WGS) entry which is preliminary data.</text>
</comment>
<evidence type="ECO:0008006" key="3">
    <source>
        <dbReference type="Google" id="ProtNLM"/>
    </source>
</evidence>
<reference evidence="1" key="2">
    <citation type="journal article" date="2021" name="Syst. Appl. Microbiol.">
        <title>Roseomonas hellenica sp. nov., isolated from roots of wild-growing Alkanna tinctoria.</title>
        <authorList>
            <person name="Rat A."/>
            <person name="Naranjo H.D."/>
            <person name="Lebbe L."/>
            <person name="Cnockaert M."/>
            <person name="Krigas N."/>
            <person name="Grigoriadou K."/>
            <person name="Maloupa E."/>
            <person name="Willems A."/>
        </authorList>
    </citation>
    <scope>NUCLEOTIDE SEQUENCE</scope>
    <source>
        <strain evidence="1">LMG 31231</strain>
    </source>
</reference>
<gene>
    <name evidence="1" type="ORF">GXW76_11190</name>
</gene>
<keyword evidence="2" id="KW-1185">Reference proteome</keyword>
<reference evidence="1" key="1">
    <citation type="submission" date="2020-01" db="EMBL/GenBank/DDBJ databases">
        <authorList>
            <person name="Rat A."/>
        </authorList>
    </citation>
    <scope>NUCLEOTIDE SEQUENCE</scope>
    <source>
        <strain evidence="1">LMG 31231</strain>
    </source>
</reference>